<protein>
    <recommendedName>
        <fullName evidence="4">YXWGXW repeat-containing protein</fullName>
    </recommendedName>
</protein>
<proteinExistence type="predicted"/>
<evidence type="ECO:0000313" key="2">
    <source>
        <dbReference type="EMBL" id="TCJ84939.1"/>
    </source>
</evidence>
<dbReference type="Proteomes" id="UP000294887">
    <property type="component" value="Unassembled WGS sequence"/>
</dbReference>
<keyword evidence="1" id="KW-0732">Signal</keyword>
<dbReference type="EMBL" id="SMFQ01000004">
    <property type="protein sequence ID" value="TCJ84939.1"/>
    <property type="molecule type" value="Genomic_DNA"/>
</dbReference>
<dbReference type="PROSITE" id="PS51257">
    <property type="entry name" value="PROKAR_LIPOPROTEIN"/>
    <property type="match status" value="1"/>
</dbReference>
<name>A0A4R1EYG2_9GAMM</name>
<reference evidence="2 3" key="1">
    <citation type="submission" date="2019-03" db="EMBL/GenBank/DDBJ databases">
        <title>Genomic Encyclopedia of Type Strains, Phase IV (KMG-IV): sequencing the most valuable type-strain genomes for metagenomic binning, comparative biology and taxonomic classification.</title>
        <authorList>
            <person name="Goeker M."/>
        </authorList>
    </citation>
    <scope>NUCLEOTIDE SEQUENCE [LARGE SCALE GENOMIC DNA]</scope>
    <source>
        <strain evidence="2 3">DSM 24830</strain>
    </source>
</reference>
<gene>
    <name evidence="2" type="ORF">EV695_2902</name>
</gene>
<evidence type="ECO:0000256" key="1">
    <source>
        <dbReference type="SAM" id="SignalP"/>
    </source>
</evidence>
<comment type="caution">
    <text evidence="2">The sequence shown here is derived from an EMBL/GenBank/DDBJ whole genome shotgun (WGS) entry which is preliminary data.</text>
</comment>
<dbReference type="RefSeq" id="WP_131906662.1">
    <property type="nucleotide sequence ID" value="NZ_SMFQ01000004.1"/>
</dbReference>
<feature type="chain" id="PRO_5020325579" description="YXWGXW repeat-containing protein" evidence="1">
    <location>
        <begin position="29"/>
        <end position="61"/>
    </location>
</feature>
<evidence type="ECO:0000313" key="3">
    <source>
        <dbReference type="Proteomes" id="UP000294887"/>
    </source>
</evidence>
<organism evidence="2 3">
    <name type="scientific">Cocleimonas flava</name>
    <dbReference type="NCBI Taxonomy" id="634765"/>
    <lineage>
        <taxon>Bacteria</taxon>
        <taxon>Pseudomonadati</taxon>
        <taxon>Pseudomonadota</taxon>
        <taxon>Gammaproteobacteria</taxon>
        <taxon>Thiotrichales</taxon>
        <taxon>Thiotrichaceae</taxon>
        <taxon>Cocleimonas</taxon>
    </lineage>
</organism>
<evidence type="ECO:0008006" key="4">
    <source>
        <dbReference type="Google" id="ProtNLM"/>
    </source>
</evidence>
<feature type="signal peptide" evidence="1">
    <location>
        <begin position="1"/>
        <end position="28"/>
    </location>
</feature>
<keyword evidence="3" id="KW-1185">Reference proteome</keyword>
<sequence>MMSIRKHQSLAVKLTMVLMTFLMLSACGGGKSSTSVDENSQETLEEKAKWGFKWDDGHVWQ</sequence>
<accession>A0A4R1EYG2</accession>
<dbReference type="AlphaFoldDB" id="A0A4R1EYG2"/>